<dbReference type="InterPro" id="IPR015867">
    <property type="entry name" value="N-reg_PII/ATP_PRibTrfase_C"/>
</dbReference>
<dbReference type="RefSeq" id="WP_005008275.1">
    <property type="nucleotide sequence ID" value="NZ_HG422173.1"/>
</dbReference>
<dbReference type="AlphaFoldDB" id="M1YZB3"/>
<dbReference type="GO" id="GO:0005507">
    <property type="term" value="F:copper ion binding"/>
    <property type="evidence" value="ECO:0007669"/>
    <property type="project" value="TreeGrafter"/>
</dbReference>
<comment type="caution">
    <text evidence="2">The sequence shown here is derived from an EMBL/GenBank/DDBJ whole genome shotgun (WGS) entry which is preliminary data.</text>
</comment>
<dbReference type="PANTHER" id="PTHR23419:SF8">
    <property type="entry name" value="FI09726P"/>
    <property type="match status" value="1"/>
</dbReference>
<dbReference type="Pfam" id="PF03091">
    <property type="entry name" value="CutA1"/>
    <property type="match status" value="1"/>
</dbReference>
<evidence type="ECO:0000313" key="2">
    <source>
        <dbReference type="EMBL" id="CCQ90589.1"/>
    </source>
</evidence>
<dbReference type="Gene3D" id="3.30.70.120">
    <property type="match status" value="1"/>
</dbReference>
<comment type="similarity">
    <text evidence="1">Belongs to the CutA family.</text>
</comment>
<protein>
    <submittedName>
        <fullName evidence="2">Divalent cation tolerance protein CutA</fullName>
    </submittedName>
</protein>
<accession>M1YZB3</accession>
<dbReference type="InterPro" id="IPR011322">
    <property type="entry name" value="N-reg_PII-like_a/b"/>
</dbReference>
<dbReference type="EMBL" id="CAQJ01000035">
    <property type="protein sequence ID" value="CCQ90589.1"/>
    <property type="molecule type" value="Genomic_DNA"/>
</dbReference>
<dbReference type="OrthoDB" id="37622at2"/>
<evidence type="ECO:0000256" key="1">
    <source>
        <dbReference type="ARBA" id="ARBA00010169"/>
    </source>
</evidence>
<reference evidence="2 3" key="1">
    <citation type="journal article" date="2013" name="Front. Microbiol.">
        <title>The genome of Nitrospina gracilis illuminates the metabolism and evolution of the major marine nitrite oxidizer.</title>
        <authorList>
            <person name="Luecker S."/>
            <person name="Nowka B."/>
            <person name="Rattei T."/>
            <person name="Spieck E."/>
            <person name="and Daims H."/>
        </authorList>
    </citation>
    <scope>NUCLEOTIDE SEQUENCE [LARGE SCALE GENOMIC DNA]</scope>
    <source>
        <strain evidence="2 3">3/211</strain>
    </source>
</reference>
<keyword evidence="3" id="KW-1185">Reference proteome</keyword>
<dbReference type="FunCoup" id="M1YZB3">
    <property type="interactions" value="165"/>
</dbReference>
<name>M1YZB3_NITG3</name>
<dbReference type="PANTHER" id="PTHR23419">
    <property type="entry name" value="DIVALENT CATION TOLERANCE CUTA-RELATED"/>
    <property type="match status" value="1"/>
</dbReference>
<dbReference type="GO" id="GO:0010038">
    <property type="term" value="P:response to metal ion"/>
    <property type="evidence" value="ECO:0007669"/>
    <property type="project" value="InterPro"/>
</dbReference>
<dbReference type="InterPro" id="IPR004323">
    <property type="entry name" value="Ion_tolerance_CutA"/>
</dbReference>
<sequence>MDQHVVVYVTAGSEDEAEKLANGLVTEKLAFCVNVIPSIKSYYHWDGKMNVDPEVLMIIKTRRDRFDDLEKWVCANHSYDVPEIIALPIVQGLKPYLQGIDDWVPKKQ</sequence>
<organism evidence="2 3">
    <name type="scientific">Nitrospina gracilis (strain 3/211)</name>
    <dbReference type="NCBI Taxonomy" id="1266370"/>
    <lineage>
        <taxon>Bacteria</taxon>
        <taxon>Pseudomonadati</taxon>
        <taxon>Nitrospinota/Tectimicrobiota group</taxon>
        <taxon>Nitrospinota</taxon>
        <taxon>Nitrospinia</taxon>
        <taxon>Nitrospinales</taxon>
        <taxon>Nitrospinaceae</taxon>
        <taxon>Nitrospina</taxon>
    </lineage>
</organism>
<gene>
    <name evidence="2" type="primary">cutA</name>
    <name evidence="2" type="ORF">NITGR_310077</name>
</gene>
<dbReference type="Proteomes" id="UP000011704">
    <property type="component" value="Unassembled WGS sequence"/>
</dbReference>
<evidence type="ECO:0000313" key="3">
    <source>
        <dbReference type="Proteomes" id="UP000011704"/>
    </source>
</evidence>
<proteinExistence type="inferred from homology"/>
<dbReference type="InParanoid" id="M1YZB3"/>
<dbReference type="HOGENOM" id="CLU_098807_1_2_0"/>
<dbReference type="SUPFAM" id="SSF54913">
    <property type="entry name" value="GlnB-like"/>
    <property type="match status" value="1"/>
</dbReference>
<dbReference type="STRING" id="1266370.NITGR_310077"/>